<gene>
    <name evidence="2" type="ORF">HF325_000159</name>
</gene>
<feature type="region of interest" description="Disordered" evidence="1">
    <location>
        <begin position="171"/>
        <end position="202"/>
    </location>
</feature>
<name>A0A8H7GXT9_9ASCO</name>
<accession>A0A8H7GXT9</accession>
<protein>
    <submittedName>
        <fullName evidence="2">Uncharacterized protein</fullName>
    </submittedName>
</protein>
<reference evidence="2" key="1">
    <citation type="submission" date="2020-10" db="EMBL/GenBank/DDBJ databases">
        <title>The Whole-Genome Sequence of Metschnikowia persimmonesis, a Novel Endophytic Yeast Species Isolated from Medicinal Plant Diospyros kaki Thumb.</title>
        <authorList>
            <person name="Rahmat E."/>
            <person name="Kang Y."/>
        </authorList>
    </citation>
    <scope>NUCLEOTIDE SEQUENCE</scope>
    <source>
        <strain evidence="2">KIOM G15050</strain>
    </source>
</reference>
<keyword evidence="3" id="KW-1185">Reference proteome</keyword>
<dbReference type="OrthoDB" id="655540at2759"/>
<comment type="caution">
    <text evidence="2">The sequence shown here is derived from an EMBL/GenBank/DDBJ whole genome shotgun (WGS) entry which is preliminary data.</text>
</comment>
<evidence type="ECO:0000313" key="2">
    <source>
        <dbReference type="EMBL" id="KAF8004702.1"/>
    </source>
</evidence>
<organism evidence="2 3">
    <name type="scientific">Metschnikowia pulcherrima</name>
    <dbReference type="NCBI Taxonomy" id="27326"/>
    <lineage>
        <taxon>Eukaryota</taxon>
        <taxon>Fungi</taxon>
        <taxon>Dikarya</taxon>
        <taxon>Ascomycota</taxon>
        <taxon>Saccharomycotina</taxon>
        <taxon>Pichiomycetes</taxon>
        <taxon>Metschnikowiaceae</taxon>
        <taxon>Metschnikowia</taxon>
    </lineage>
</organism>
<evidence type="ECO:0000313" key="3">
    <source>
        <dbReference type="Proteomes" id="UP000649328"/>
    </source>
</evidence>
<dbReference type="EMBL" id="JACBPP010000001">
    <property type="protein sequence ID" value="KAF8004702.1"/>
    <property type="molecule type" value="Genomic_DNA"/>
</dbReference>
<dbReference type="AlphaFoldDB" id="A0A8H7GXT9"/>
<evidence type="ECO:0000256" key="1">
    <source>
        <dbReference type="SAM" id="MobiDB-lite"/>
    </source>
</evidence>
<sequence length="202" mass="22175">MSAIEDDTCDEQTYLIGGRRQLVLDQPLGLFRGPNTLHNFASSFTRAQLFAAHKLDADLHKKRSFFAGSRDLPQDELFDPDLMVALPHGERLSVLVPELNLLRQGGFSGHAGLSGLNEVFYQDDVATMLQLRSRRASSAANAIPIPTKRVFPAPFISERAPGDAGCADGAAIRAQTRGGPRWKRDNGRGRPKYRAADDFELG</sequence>
<proteinExistence type="predicted"/>
<dbReference type="Proteomes" id="UP000649328">
    <property type="component" value="Unassembled WGS sequence"/>
</dbReference>